<accession>A0A151JDW0</accession>
<dbReference type="Proteomes" id="UP000075349">
    <property type="component" value="Unassembled WGS sequence"/>
</dbReference>
<gene>
    <name evidence="1" type="ORF">AUQ44_18270</name>
</gene>
<dbReference type="EMBL" id="LOMK01000002">
    <property type="protein sequence ID" value="KYN23817.1"/>
    <property type="molecule type" value="Genomic_DNA"/>
</dbReference>
<sequence length="248" mass="27591">MPRGIVTNNGTFVFYDKRVGKLLEFDAQLTVLREQAFQSCIGEVGYFRCQETDSEEYILIDPNTGGKFDTIDDVPKLTHKLNVTYEHPNTTITDQDGTVLFDAPAGNRADLTFSLADNMLAFERSNSTDVLVVDMQGNEIKFIENDIKAQIAFHPAGYVMISSMLLRSVNVVEMPELKMTNFRTVDYLGTRNPDIINYYNISINDSNGGNDAQDTSRDSSTGGGGGSISIWSILIAAALMFRRKYAIH</sequence>
<reference evidence="2" key="1">
    <citation type="submission" date="2015-12" db="EMBL/GenBank/DDBJ databases">
        <authorList>
            <person name="Tarr C.L."/>
            <person name="Gladney L.M."/>
        </authorList>
    </citation>
    <scope>NUCLEOTIDE SEQUENCE [LARGE SCALE GENOMIC DNA]</scope>
    <source>
        <strain evidence="2">2756-81</strain>
    </source>
</reference>
<evidence type="ECO:0000313" key="2">
    <source>
        <dbReference type="Proteomes" id="UP000075349"/>
    </source>
</evidence>
<comment type="caution">
    <text evidence="1">The sequence shown here is derived from an EMBL/GenBank/DDBJ whole genome shotgun (WGS) entry which is preliminary data.</text>
</comment>
<protein>
    <submittedName>
        <fullName evidence="1">Uncharacterized protein</fullName>
    </submittedName>
</protein>
<dbReference type="NCBIfam" id="TIGR03501">
    <property type="entry name" value="GlyGly_CTERM"/>
    <property type="match status" value="1"/>
</dbReference>
<dbReference type="InterPro" id="IPR020008">
    <property type="entry name" value="GlyGly_CTERM"/>
</dbReference>
<organism evidence="1 2">
    <name type="scientific">Vibrio cidicii</name>
    <dbReference type="NCBI Taxonomy" id="1763883"/>
    <lineage>
        <taxon>Bacteria</taxon>
        <taxon>Pseudomonadati</taxon>
        <taxon>Pseudomonadota</taxon>
        <taxon>Gammaproteobacteria</taxon>
        <taxon>Vibrionales</taxon>
        <taxon>Vibrionaceae</taxon>
        <taxon>Vibrio</taxon>
    </lineage>
</organism>
<dbReference type="AlphaFoldDB" id="A0A151JDW0"/>
<proteinExistence type="predicted"/>
<evidence type="ECO:0000313" key="1">
    <source>
        <dbReference type="EMBL" id="KYN23817.1"/>
    </source>
</evidence>
<name>A0A151JDW0_9VIBR</name>